<dbReference type="Gene3D" id="3.10.10.10">
    <property type="entry name" value="HIV Type 1 Reverse Transcriptase, subunit A, domain 1"/>
    <property type="match status" value="1"/>
</dbReference>
<dbReference type="Proteomes" id="UP001054821">
    <property type="component" value="Chromosome 8"/>
</dbReference>
<dbReference type="SUPFAM" id="SSF56672">
    <property type="entry name" value="DNA/RNA polymerases"/>
    <property type="match status" value="1"/>
</dbReference>
<evidence type="ECO:0000313" key="2">
    <source>
        <dbReference type="EMBL" id="KAI5313354.1"/>
    </source>
</evidence>
<proteinExistence type="predicted"/>
<protein>
    <recommendedName>
        <fullName evidence="4">Transposable element protein</fullName>
    </recommendedName>
</protein>
<name>A0AAD4UWG6_PRUDU</name>
<dbReference type="InterPro" id="IPR043128">
    <property type="entry name" value="Rev_trsase/Diguanyl_cyclase"/>
</dbReference>
<dbReference type="Gene3D" id="3.30.70.270">
    <property type="match status" value="1"/>
</dbReference>
<sequence>MNPADSEHTTFIIDRGLYYYDVMPFGLKNAGATYQRVVNRIFPKHIRSIMEVKVSQVHDQSERDRSQSRENQIHHRHGKAEDIEGHSEPYWASRCPNTLHL</sequence>
<gene>
    <name evidence="2" type="ORF">L3X38_042528</name>
</gene>
<dbReference type="InterPro" id="IPR053134">
    <property type="entry name" value="RNA-dir_DNA_polymerase"/>
</dbReference>
<dbReference type="PANTHER" id="PTHR24559">
    <property type="entry name" value="TRANSPOSON TY3-I GAG-POL POLYPROTEIN"/>
    <property type="match status" value="1"/>
</dbReference>
<reference evidence="2 3" key="1">
    <citation type="journal article" date="2022" name="G3 (Bethesda)">
        <title>Whole-genome sequence and methylome profiling of the almond [Prunus dulcis (Mill.) D.A. Webb] cultivar 'Nonpareil'.</title>
        <authorList>
            <person name="D'Amico-Willman K.M."/>
            <person name="Ouma W.Z."/>
            <person name="Meulia T."/>
            <person name="Sideli G.M."/>
            <person name="Gradziel T.M."/>
            <person name="Fresnedo-Ramirez J."/>
        </authorList>
    </citation>
    <scope>NUCLEOTIDE SEQUENCE [LARGE SCALE GENOMIC DNA]</scope>
    <source>
        <strain evidence="2">Clone GOH B32 T37-40</strain>
    </source>
</reference>
<organism evidence="2 3">
    <name type="scientific">Prunus dulcis</name>
    <name type="common">Almond</name>
    <name type="synonym">Amygdalus dulcis</name>
    <dbReference type="NCBI Taxonomy" id="3755"/>
    <lineage>
        <taxon>Eukaryota</taxon>
        <taxon>Viridiplantae</taxon>
        <taxon>Streptophyta</taxon>
        <taxon>Embryophyta</taxon>
        <taxon>Tracheophyta</taxon>
        <taxon>Spermatophyta</taxon>
        <taxon>Magnoliopsida</taxon>
        <taxon>eudicotyledons</taxon>
        <taxon>Gunneridae</taxon>
        <taxon>Pentapetalae</taxon>
        <taxon>rosids</taxon>
        <taxon>fabids</taxon>
        <taxon>Rosales</taxon>
        <taxon>Rosaceae</taxon>
        <taxon>Amygdaloideae</taxon>
        <taxon>Amygdaleae</taxon>
        <taxon>Prunus</taxon>
    </lineage>
</organism>
<dbReference type="PANTHER" id="PTHR24559:SF444">
    <property type="entry name" value="REVERSE TRANSCRIPTASE DOMAIN-CONTAINING PROTEIN"/>
    <property type="match status" value="1"/>
</dbReference>
<comment type="caution">
    <text evidence="2">The sequence shown here is derived from an EMBL/GenBank/DDBJ whole genome shotgun (WGS) entry which is preliminary data.</text>
</comment>
<dbReference type="InterPro" id="IPR043502">
    <property type="entry name" value="DNA/RNA_pol_sf"/>
</dbReference>
<evidence type="ECO:0000313" key="3">
    <source>
        <dbReference type="Proteomes" id="UP001054821"/>
    </source>
</evidence>
<keyword evidence="3" id="KW-1185">Reference proteome</keyword>
<accession>A0AAD4UWG6</accession>
<feature type="compositionally biased region" description="Basic and acidic residues" evidence="1">
    <location>
        <begin position="59"/>
        <end position="87"/>
    </location>
</feature>
<dbReference type="EMBL" id="JAJFAZ020000008">
    <property type="protein sequence ID" value="KAI5313354.1"/>
    <property type="molecule type" value="Genomic_DNA"/>
</dbReference>
<evidence type="ECO:0008006" key="4">
    <source>
        <dbReference type="Google" id="ProtNLM"/>
    </source>
</evidence>
<feature type="region of interest" description="Disordered" evidence="1">
    <location>
        <begin position="53"/>
        <end position="90"/>
    </location>
</feature>
<dbReference type="AlphaFoldDB" id="A0AAD4UWG6"/>
<evidence type="ECO:0000256" key="1">
    <source>
        <dbReference type="SAM" id="MobiDB-lite"/>
    </source>
</evidence>